<evidence type="ECO:0000256" key="1">
    <source>
        <dbReference type="SAM" id="MobiDB-lite"/>
    </source>
</evidence>
<feature type="region of interest" description="Disordered" evidence="1">
    <location>
        <begin position="14"/>
        <end position="37"/>
    </location>
</feature>
<evidence type="ECO:0000313" key="2">
    <source>
        <dbReference type="EMBL" id="CAB4821893.1"/>
    </source>
</evidence>
<organism evidence="2">
    <name type="scientific">freshwater metagenome</name>
    <dbReference type="NCBI Taxonomy" id="449393"/>
    <lineage>
        <taxon>unclassified sequences</taxon>
        <taxon>metagenomes</taxon>
        <taxon>ecological metagenomes</taxon>
    </lineage>
</organism>
<feature type="region of interest" description="Disordered" evidence="1">
    <location>
        <begin position="255"/>
        <end position="303"/>
    </location>
</feature>
<protein>
    <submittedName>
        <fullName evidence="2">Unannotated protein</fullName>
    </submittedName>
</protein>
<sequence length="303" mass="32820">MCCHHLGACEPRPFEGASEQFPADTVQSRGNHDRTRGVWTEPYPCRVVEVAIDDRGIESGDERTVHTQEGNVESDGVDTARDLGVGGGNDLRAVAQIHLVAIVLRRVVACGHHHARRSAQAGYAPRQQRRWLPGRQHHRRNASCRQDAGRVPGEVLAPVAGVEADHHTALTSGGVVGHEIVGKACCGLSDDEAVHPVRTGTQRTAQTRRAELESGVETIDKCCRVTCCKQCERLLRRDRIGVVCDPGFHPRTQRLADGHAGASSIRRLRGGGAPRGGGARRGRSPRQPQSSRACRTRAVAGRE</sequence>
<reference evidence="2" key="1">
    <citation type="submission" date="2020-05" db="EMBL/GenBank/DDBJ databases">
        <authorList>
            <person name="Chiriac C."/>
            <person name="Salcher M."/>
            <person name="Ghai R."/>
            <person name="Kavagutti S V."/>
        </authorList>
    </citation>
    <scope>NUCLEOTIDE SEQUENCE</scope>
</reference>
<proteinExistence type="predicted"/>
<name>A0A6J6ZMU0_9ZZZZ</name>
<dbReference type="EMBL" id="CAFAAJ010000197">
    <property type="protein sequence ID" value="CAB4821893.1"/>
    <property type="molecule type" value="Genomic_DNA"/>
</dbReference>
<accession>A0A6J6ZMU0</accession>
<gene>
    <name evidence="2" type="ORF">UFOPK3001_02236</name>
</gene>
<dbReference type="AlphaFoldDB" id="A0A6J6ZMU0"/>